<dbReference type="InterPro" id="IPR050300">
    <property type="entry name" value="GDXG_lipolytic_enzyme"/>
</dbReference>
<accession>A0A381LB45</accession>
<feature type="non-terminal residue" evidence="3">
    <location>
        <position position="296"/>
    </location>
</feature>
<keyword evidence="1" id="KW-0378">Hydrolase</keyword>
<evidence type="ECO:0000313" key="3">
    <source>
        <dbReference type="EMBL" id="SUZ10321.1"/>
    </source>
</evidence>
<dbReference type="InterPro" id="IPR029058">
    <property type="entry name" value="AB_hydrolase_fold"/>
</dbReference>
<dbReference type="PANTHER" id="PTHR48081:SF33">
    <property type="entry name" value="KYNURENINE FORMAMIDASE"/>
    <property type="match status" value="1"/>
</dbReference>
<sequence length="296" mass="32674">MDQTTVMKPELNSETISPVITVKKLAYGDHELQRVAVYSVPPIEVEHGAIWLVYIHGGAWRDPEITEDSFFPTIKRLLLHPLRRRIKGFASISYRLSPHPTHPQEAATPASKCRNAQHPDHINDVLAGLTLLQNLYHFGHDYLLAGHSCGATLAFQSVMRDCFPSSTPKPSVIVGIAGIYNLLGLRDRHDDPTYGVFLNAAFGADESILHAAAPTNYPAFPTSWPEAKLVVLAHSRDDNLVEAVQLSDITTSSLARSNARIEVNEEIIIGTHDAAWKEGQIADLIVEKVLKSYFAS</sequence>
<keyword evidence="2" id="KW-0823">Tryptophan catabolism</keyword>
<dbReference type="GO" id="GO:0019441">
    <property type="term" value="P:L-tryptophan catabolic process to kynurenine"/>
    <property type="evidence" value="ECO:0007669"/>
    <property type="project" value="InterPro"/>
</dbReference>
<name>A0A381LB45_BLUGR</name>
<dbReference type="AlphaFoldDB" id="A0A381LB45"/>
<dbReference type="HAMAP" id="MF_03014">
    <property type="entry name" value="KFase"/>
    <property type="match status" value="1"/>
</dbReference>
<dbReference type="EMBL" id="UIGY01000079">
    <property type="protein sequence ID" value="SUZ10321.1"/>
    <property type="molecule type" value="Genomic_DNA"/>
</dbReference>
<organism evidence="3">
    <name type="scientific">Blumeria graminis f. sp. tritici 96224</name>
    <dbReference type="NCBI Taxonomy" id="1268274"/>
    <lineage>
        <taxon>Eukaryota</taxon>
        <taxon>Fungi</taxon>
        <taxon>Dikarya</taxon>
        <taxon>Ascomycota</taxon>
        <taxon>Pezizomycotina</taxon>
        <taxon>Leotiomycetes</taxon>
        <taxon>Erysiphales</taxon>
        <taxon>Erysiphaceae</taxon>
        <taxon>Blumeria</taxon>
    </lineage>
</organism>
<proteinExistence type="inferred from homology"/>
<reference evidence="3" key="1">
    <citation type="submission" date="2018-07" db="EMBL/GenBank/DDBJ databases">
        <authorList>
            <person name="Quirk P.G."/>
            <person name="Krulwich T.A."/>
        </authorList>
    </citation>
    <scope>NUCLEOTIDE SEQUENCE</scope>
    <source>
        <strain evidence="3">96224</strain>
    </source>
</reference>
<dbReference type="GO" id="GO:0004061">
    <property type="term" value="F:arylformamidase activity"/>
    <property type="evidence" value="ECO:0007669"/>
    <property type="project" value="InterPro"/>
</dbReference>
<dbReference type="InterPro" id="IPR027519">
    <property type="entry name" value="KFase_ver/fungi-typ"/>
</dbReference>
<evidence type="ECO:0000256" key="1">
    <source>
        <dbReference type="ARBA" id="ARBA00022801"/>
    </source>
</evidence>
<dbReference type="SUPFAM" id="SSF53474">
    <property type="entry name" value="alpha/beta-Hydrolases"/>
    <property type="match status" value="1"/>
</dbReference>
<evidence type="ECO:0000256" key="2">
    <source>
        <dbReference type="ARBA" id="ARBA00023079"/>
    </source>
</evidence>
<dbReference type="PANTHER" id="PTHR48081">
    <property type="entry name" value="AB HYDROLASE SUPERFAMILY PROTEIN C4A8.06C"/>
    <property type="match status" value="1"/>
</dbReference>
<gene>
    <name evidence="3" type="ORF">BGT96224V2_LOCUS3558</name>
</gene>
<dbReference type="OrthoDB" id="420264at2759"/>
<protein>
    <submittedName>
        <fullName evidence="3">BgtA-21024</fullName>
    </submittedName>
</protein>
<dbReference type="Gene3D" id="3.40.50.1820">
    <property type="entry name" value="alpha/beta hydrolase"/>
    <property type="match status" value="1"/>
</dbReference>